<protein>
    <submittedName>
        <fullName evidence="2">Membrane protein</fullName>
    </submittedName>
</protein>
<evidence type="ECO:0000256" key="1">
    <source>
        <dbReference type="SAM" id="Phobius"/>
    </source>
</evidence>
<gene>
    <name evidence="2" type="ORF">RSSM_04418</name>
</gene>
<dbReference type="EMBL" id="ANOH01000296">
    <property type="protein sequence ID" value="EMI54148.1"/>
    <property type="molecule type" value="Genomic_DNA"/>
</dbReference>
<evidence type="ECO:0000313" key="3">
    <source>
        <dbReference type="Proteomes" id="UP000011885"/>
    </source>
</evidence>
<comment type="caution">
    <text evidence="2">The sequence shown here is derived from an EMBL/GenBank/DDBJ whole genome shotgun (WGS) entry which is preliminary data.</text>
</comment>
<feature type="transmembrane region" description="Helical" evidence="1">
    <location>
        <begin position="116"/>
        <end position="140"/>
    </location>
</feature>
<proteinExistence type="predicted"/>
<keyword evidence="1" id="KW-1133">Transmembrane helix</keyword>
<name>M5UDS9_9BACT</name>
<reference evidence="2 3" key="1">
    <citation type="journal article" date="2013" name="Mar. Genomics">
        <title>Expression of sulfatases in Rhodopirellula baltica and the diversity of sulfatases in the genus Rhodopirellula.</title>
        <authorList>
            <person name="Wegner C.E."/>
            <person name="Richter-Heitmann T."/>
            <person name="Klindworth A."/>
            <person name="Klockow C."/>
            <person name="Richter M."/>
            <person name="Achstetter T."/>
            <person name="Glockner F.O."/>
            <person name="Harder J."/>
        </authorList>
    </citation>
    <scope>NUCLEOTIDE SEQUENCE [LARGE SCALE GENOMIC DNA]</scope>
    <source>
        <strain evidence="2 3">SM41</strain>
    </source>
</reference>
<keyword evidence="1" id="KW-0472">Membrane</keyword>
<evidence type="ECO:0000313" key="2">
    <source>
        <dbReference type="EMBL" id="EMI54148.1"/>
    </source>
</evidence>
<keyword evidence="3" id="KW-1185">Reference proteome</keyword>
<sequence length="160" mass="17049">MINCTNCNIAFSPSFATCPRCKSFETPPAIRNRYLTQDAKNRISDGQPSSDVRDYLIANGFSDADADALVGDAASGLRSETRGYGFRRFIVGVLMLTLAGLFAAVLQSGARVRGSGFAIGFMILAGGGLLAAFSGVYTMLSGRESKLVGKILDQTDRFNT</sequence>
<accession>M5UDS9</accession>
<dbReference type="AlphaFoldDB" id="M5UDS9"/>
<feature type="transmembrane region" description="Helical" evidence="1">
    <location>
        <begin position="89"/>
        <end position="110"/>
    </location>
</feature>
<keyword evidence="1" id="KW-0812">Transmembrane</keyword>
<organism evidence="2 3">
    <name type="scientific">Rhodopirellula sallentina SM41</name>
    <dbReference type="NCBI Taxonomy" id="1263870"/>
    <lineage>
        <taxon>Bacteria</taxon>
        <taxon>Pseudomonadati</taxon>
        <taxon>Planctomycetota</taxon>
        <taxon>Planctomycetia</taxon>
        <taxon>Pirellulales</taxon>
        <taxon>Pirellulaceae</taxon>
        <taxon>Rhodopirellula</taxon>
    </lineage>
</organism>
<dbReference type="Proteomes" id="UP000011885">
    <property type="component" value="Unassembled WGS sequence"/>
</dbReference>
<dbReference type="RefSeq" id="WP_008682977.1">
    <property type="nucleotide sequence ID" value="NZ_ANOH01000296.1"/>
</dbReference>
<dbReference type="PATRIC" id="fig|1263870.3.peg.4672"/>